<comment type="cofactor">
    <cofactor evidence="1">
        <name>Mg(2+)</name>
        <dbReference type="ChEBI" id="CHEBI:18420"/>
    </cofactor>
</comment>
<dbReference type="EC" id="5.6.2.3" evidence="1"/>
<dbReference type="PANTHER" id="PTHR47642">
    <property type="entry name" value="ATP-DEPENDENT DNA HELICASE"/>
    <property type="match status" value="1"/>
</dbReference>
<evidence type="ECO:0000313" key="5">
    <source>
        <dbReference type="Proteomes" id="UP000775547"/>
    </source>
</evidence>
<accession>A0A9P7G8J4</accession>
<evidence type="ECO:0000256" key="2">
    <source>
        <dbReference type="SAM" id="MobiDB-lite"/>
    </source>
</evidence>
<dbReference type="GO" id="GO:0005524">
    <property type="term" value="F:ATP binding"/>
    <property type="evidence" value="ECO:0007669"/>
    <property type="project" value="UniProtKB-KW"/>
</dbReference>
<dbReference type="GO" id="GO:0043139">
    <property type="term" value="F:5'-3' DNA helicase activity"/>
    <property type="evidence" value="ECO:0007669"/>
    <property type="project" value="UniProtKB-EC"/>
</dbReference>
<evidence type="ECO:0000256" key="1">
    <source>
        <dbReference type="RuleBase" id="RU363044"/>
    </source>
</evidence>
<keyword evidence="1" id="KW-0233">DNA recombination</keyword>
<dbReference type="SUPFAM" id="SSF52540">
    <property type="entry name" value="P-loop containing nucleoside triphosphate hydrolases"/>
    <property type="match status" value="2"/>
</dbReference>
<feature type="region of interest" description="Disordered" evidence="2">
    <location>
        <begin position="36"/>
        <end position="71"/>
    </location>
</feature>
<dbReference type="AlphaFoldDB" id="A0A9P7G8J4"/>
<keyword evidence="5" id="KW-1185">Reference proteome</keyword>
<dbReference type="GO" id="GO:0006281">
    <property type="term" value="P:DNA repair"/>
    <property type="evidence" value="ECO:0007669"/>
    <property type="project" value="UniProtKB-KW"/>
</dbReference>
<dbReference type="Proteomes" id="UP000775547">
    <property type="component" value="Unassembled WGS sequence"/>
</dbReference>
<keyword evidence="1" id="KW-0378">Hydrolase</keyword>
<evidence type="ECO:0000259" key="3">
    <source>
        <dbReference type="Pfam" id="PF05970"/>
    </source>
</evidence>
<dbReference type="Pfam" id="PF05970">
    <property type="entry name" value="PIF1"/>
    <property type="match status" value="1"/>
</dbReference>
<dbReference type="OrthoDB" id="432234at2759"/>
<name>A0A9P7G8J4_9AGAR</name>
<proteinExistence type="inferred from homology"/>
<feature type="domain" description="DNA helicase Pif1-like DEAD-box helicase" evidence="3">
    <location>
        <begin position="89"/>
        <end position="191"/>
    </location>
</feature>
<keyword evidence="1" id="KW-0234">DNA repair</keyword>
<dbReference type="InterPro" id="IPR051055">
    <property type="entry name" value="PIF1_helicase"/>
</dbReference>
<comment type="caution">
    <text evidence="4">The sequence shown here is derived from an EMBL/GenBank/DDBJ whole genome shotgun (WGS) entry which is preliminary data.</text>
</comment>
<organism evidence="4 5">
    <name type="scientific">Asterophora parasitica</name>
    <dbReference type="NCBI Taxonomy" id="117018"/>
    <lineage>
        <taxon>Eukaryota</taxon>
        <taxon>Fungi</taxon>
        <taxon>Dikarya</taxon>
        <taxon>Basidiomycota</taxon>
        <taxon>Agaricomycotina</taxon>
        <taxon>Agaricomycetes</taxon>
        <taxon>Agaricomycetidae</taxon>
        <taxon>Agaricales</taxon>
        <taxon>Tricholomatineae</taxon>
        <taxon>Lyophyllaceae</taxon>
        <taxon>Asterophora</taxon>
    </lineage>
</organism>
<reference evidence="4" key="1">
    <citation type="submission" date="2020-07" db="EMBL/GenBank/DDBJ databases">
        <authorList>
            <person name="Nieuwenhuis M."/>
            <person name="Van De Peppel L.J.J."/>
        </authorList>
    </citation>
    <scope>NUCLEOTIDE SEQUENCE</scope>
    <source>
        <strain evidence="4">AP01</strain>
        <tissue evidence="4">Mycelium</tissue>
    </source>
</reference>
<dbReference type="CDD" id="cd18809">
    <property type="entry name" value="SF1_C_RecD"/>
    <property type="match status" value="1"/>
</dbReference>
<keyword evidence="1" id="KW-0227">DNA damage</keyword>
<gene>
    <name evidence="4" type="ORF">DXG03_004460</name>
</gene>
<evidence type="ECO:0000313" key="4">
    <source>
        <dbReference type="EMBL" id="KAG5646037.1"/>
    </source>
</evidence>
<comment type="similarity">
    <text evidence="1">Belongs to the helicase family.</text>
</comment>
<sequence>MLPPPLKTPEHPKIRCQYSDSAIYWQDHRQKQLVSVQVQTDQPTSSHLRRETPPRNAFPAQQPVQKQSLGPSSVSALSSAVQVAPEVELSDEQKHVLEIVKAGRNLFFTGAAGTGKSVLLREIIRQLKTCSTPDQIAVTATTGIAGVNIGGSTIHSWAGIGLGKESGQKLADKIKKSTSKAKQWKAVKNIIQKVLVNGSAGKVVDFLTIAEAVKRNIKIAEMSKSQAGPEEEAPDMELRPLNEDTFRREEKWPLVYFANGLELLCAPTEFTVVGFMGNTEASRLQVPLILAWAMSVHKSQGQTLTRVKVDLGRTFEKGQAYVAISRATTMEHLQIMNFQPGMIMAHPRVIQWHEQWLSEIGEISMFSQEMDFEEAIAHWNDTEDWNDKDEWDDNEDVLPPHFTELIAA</sequence>
<dbReference type="InterPro" id="IPR027417">
    <property type="entry name" value="P-loop_NTPase"/>
</dbReference>
<dbReference type="PANTHER" id="PTHR47642:SF5">
    <property type="entry name" value="ATP-DEPENDENT DNA HELICASE"/>
    <property type="match status" value="1"/>
</dbReference>
<dbReference type="InterPro" id="IPR010285">
    <property type="entry name" value="DNA_helicase_pif1-like_DEAD"/>
</dbReference>
<dbReference type="GO" id="GO:0006310">
    <property type="term" value="P:DNA recombination"/>
    <property type="evidence" value="ECO:0007669"/>
    <property type="project" value="UniProtKB-KW"/>
</dbReference>
<dbReference type="GO" id="GO:0016787">
    <property type="term" value="F:hydrolase activity"/>
    <property type="evidence" value="ECO:0007669"/>
    <property type="project" value="UniProtKB-KW"/>
</dbReference>
<keyword evidence="1" id="KW-0347">Helicase</keyword>
<comment type="catalytic activity">
    <reaction evidence="1">
        <text>ATP + H2O = ADP + phosphate + H(+)</text>
        <dbReference type="Rhea" id="RHEA:13065"/>
        <dbReference type="ChEBI" id="CHEBI:15377"/>
        <dbReference type="ChEBI" id="CHEBI:15378"/>
        <dbReference type="ChEBI" id="CHEBI:30616"/>
        <dbReference type="ChEBI" id="CHEBI:43474"/>
        <dbReference type="ChEBI" id="CHEBI:456216"/>
        <dbReference type="EC" id="5.6.2.3"/>
    </reaction>
</comment>
<dbReference type="GO" id="GO:0000723">
    <property type="term" value="P:telomere maintenance"/>
    <property type="evidence" value="ECO:0007669"/>
    <property type="project" value="InterPro"/>
</dbReference>
<keyword evidence="1" id="KW-0067">ATP-binding</keyword>
<reference evidence="4" key="2">
    <citation type="submission" date="2021-10" db="EMBL/GenBank/DDBJ databases">
        <title>Phylogenomics reveals ancestral predisposition of the termite-cultivated fungus Termitomyces towards a domesticated lifestyle.</title>
        <authorList>
            <person name="Auxier B."/>
            <person name="Grum-Grzhimaylo A."/>
            <person name="Cardenas M.E."/>
            <person name="Lodge J.D."/>
            <person name="Laessoe T."/>
            <person name="Pedersen O."/>
            <person name="Smith M.E."/>
            <person name="Kuyper T.W."/>
            <person name="Franco-Molano E.A."/>
            <person name="Baroni T.J."/>
            <person name="Aanen D.K."/>
        </authorList>
    </citation>
    <scope>NUCLEOTIDE SEQUENCE</scope>
    <source>
        <strain evidence="4">AP01</strain>
        <tissue evidence="4">Mycelium</tissue>
    </source>
</reference>
<dbReference type="Gene3D" id="3.40.50.300">
    <property type="entry name" value="P-loop containing nucleotide triphosphate hydrolases"/>
    <property type="match status" value="2"/>
</dbReference>
<protein>
    <recommendedName>
        <fullName evidence="1">ATP-dependent DNA helicase</fullName>
        <ecNumber evidence="1">5.6.2.3</ecNumber>
    </recommendedName>
</protein>
<dbReference type="EMBL" id="JABCKV010000027">
    <property type="protein sequence ID" value="KAG5646037.1"/>
    <property type="molecule type" value="Genomic_DNA"/>
</dbReference>
<feature type="compositionally biased region" description="Polar residues" evidence="2">
    <location>
        <begin position="36"/>
        <end position="46"/>
    </location>
</feature>
<keyword evidence="1" id="KW-0547">Nucleotide-binding</keyword>